<dbReference type="PANTHER" id="PTHR33334">
    <property type="entry name" value="PROTEIN LNK1"/>
    <property type="match status" value="1"/>
</dbReference>
<dbReference type="Proteomes" id="UP001179952">
    <property type="component" value="Unassembled WGS sequence"/>
</dbReference>
<dbReference type="EMBL" id="JAUJYN010000001">
    <property type="protein sequence ID" value="KAK1279981.1"/>
    <property type="molecule type" value="Genomic_DNA"/>
</dbReference>
<dbReference type="GO" id="GO:0006355">
    <property type="term" value="P:regulation of DNA-templated transcription"/>
    <property type="evidence" value="ECO:0007669"/>
    <property type="project" value="InterPro"/>
</dbReference>
<comment type="caution">
    <text evidence="2">The sequence shown here is derived from an EMBL/GenBank/DDBJ whole genome shotgun (WGS) entry which is preliminary data.</text>
</comment>
<organism evidence="2 3">
    <name type="scientific">Acorus gramineus</name>
    <name type="common">Dwarf sweet flag</name>
    <dbReference type="NCBI Taxonomy" id="55184"/>
    <lineage>
        <taxon>Eukaryota</taxon>
        <taxon>Viridiplantae</taxon>
        <taxon>Streptophyta</taxon>
        <taxon>Embryophyta</taxon>
        <taxon>Tracheophyta</taxon>
        <taxon>Spermatophyta</taxon>
        <taxon>Magnoliopsida</taxon>
        <taxon>Liliopsida</taxon>
        <taxon>Acoraceae</taxon>
        <taxon>Acorus</taxon>
    </lineage>
</organism>
<dbReference type="PANTHER" id="PTHR33334:SF10">
    <property type="entry name" value="PROTEIN LNK4"/>
    <property type="match status" value="1"/>
</dbReference>
<proteinExistence type="predicted"/>
<gene>
    <name evidence="2" type="ORF">QJS04_geneDACA015013</name>
</gene>
<evidence type="ECO:0000313" key="3">
    <source>
        <dbReference type="Proteomes" id="UP001179952"/>
    </source>
</evidence>
<name>A0AAV9BUK7_ACOGR</name>
<dbReference type="AlphaFoldDB" id="A0AAV9BUK7"/>
<feature type="region of interest" description="Disordered" evidence="1">
    <location>
        <begin position="274"/>
        <end position="293"/>
    </location>
</feature>
<sequence length="330" mass="37259">MEWFFNRQNDDCLVPGDRAASNASFMDNGFPSSDDWFQWEVDMAEQFAPPAKYNSKPAKPNAEGFVRSGAYGDNGKETFIQDDEGMSSSGAYGEASPDASLHDEELKGLWQSVDQTGRMERMDNIFLDSYLEESMFQESECQSVSFENPLADMLIDSSGILKESSYTENTEHVEECDFSLSMNQSYKDWDEVKDSFTGIEVLLSFLIPNGVEAACKTGIHGQKCLKENALHELEGVMTQLNVKTRICFRDSLYRLAKSSNERYGKVQKSIEEFEVDRPSQADSPRHGKMKRVEPDNNAIDRTITNMMFSQPCCGLPEISHADTRDEHIPT</sequence>
<reference evidence="2" key="1">
    <citation type="journal article" date="2023" name="Nat. Commun.">
        <title>Diploid and tetraploid genomes of Acorus and the evolution of monocots.</title>
        <authorList>
            <person name="Ma L."/>
            <person name="Liu K.W."/>
            <person name="Li Z."/>
            <person name="Hsiao Y.Y."/>
            <person name="Qi Y."/>
            <person name="Fu T."/>
            <person name="Tang G.D."/>
            <person name="Zhang D."/>
            <person name="Sun W.H."/>
            <person name="Liu D.K."/>
            <person name="Li Y."/>
            <person name="Chen G.Z."/>
            <person name="Liu X.D."/>
            <person name="Liao X.Y."/>
            <person name="Jiang Y.T."/>
            <person name="Yu X."/>
            <person name="Hao Y."/>
            <person name="Huang J."/>
            <person name="Zhao X.W."/>
            <person name="Ke S."/>
            <person name="Chen Y.Y."/>
            <person name="Wu W.L."/>
            <person name="Hsu J.L."/>
            <person name="Lin Y.F."/>
            <person name="Huang M.D."/>
            <person name="Li C.Y."/>
            <person name="Huang L."/>
            <person name="Wang Z.W."/>
            <person name="Zhao X."/>
            <person name="Zhong W.Y."/>
            <person name="Peng D.H."/>
            <person name="Ahmad S."/>
            <person name="Lan S."/>
            <person name="Zhang J.S."/>
            <person name="Tsai W.C."/>
            <person name="Van de Peer Y."/>
            <person name="Liu Z.J."/>
        </authorList>
    </citation>
    <scope>NUCLEOTIDE SEQUENCE</scope>
    <source>
        <strain evidence="2">SCP</strain>
    </source>
</reference>
<dbReference type="InterPro" id="IPR039928">
    <property type="entry name" value="LNK"/>
</dbReference>
<evidence type="ECO:0000256" key="1">
    <source>
        <dbReference type="SAM" id="MobiDB-lite"/>
    </source>
</evidence>
<evidence type="ECO:0000313" key="2">
    <source>
        <dbReference type="EMBL" id="KAK1279981.1"/>
    </source>
</evidence>
<dbReference type="GO" id="GO:0007623">
    <property type="term" value="P:circadian rhythm"/>
    <property type="evidence" value="ECO:0007669"/>
    <property type="project" value="InterPro"/>
</dbReference>
<reference evidence="2" key="2">
    <citation type="submission" date="2023-06" db="EMBL/GenBank/DDBJ databases">
        <authorList>
            <person name="Ma L."/>
            <person name="Liu K.-W."/>
            <person name="Li Z."/>
            <person name="Hsiao Y.-Y."/>
            <person name="Qi Y."/>
            <person name="Fu T."/>
            <person name="Tang G."/>
            <person name="Zhang D."/>
            <person name="Sun W.-H."/>
            <person name="Liu D.-K."/>
            <person name="Li Y."/>
            <person name="Chen G.-Z."/>
            <person name="Liu X.-D."/>
            <person name="Liao X.-Y."/>
            <person name="Jiang Y.-T."/>
            <person name="Yu X."/>
            <person name="Hao Y."/>
            <person name="Huang J."/>
            <person name="Zhao X.-W."/>
            <person name="Ke S."/>
            <person name="Chen Y.-Y."/>
            <person name="Wu W.-L."/>
            <person name="Hsu J.-L."/>
            <person name="Lin Y.-F."/>
            <person name="Huang M.-D."/>
            <person name="Li C.-Y."/>
            <person name="Huang L."/>
            <person name="Wang Z.-W."/>
            <person name="Zhao X."/>
            <person name="Zhong W.-Y."/>
            <person name="Peng D.-H."/>
            <person name="Ahmad S."/>
            <person name="Lan S."/>
            <person name="Zhang J.-S."/>
            <person name="Tsai W.-C."/>
            <person name="Van De Peer Y."/>
            <person name="Liu Z.-J."/>
        </authorList>
    </citation>
    <scope>NUCLEOTIDE SEQUENCE</scope>
    <source>
        <strain evidence="2">SCP</strain>
        <tissue evidence="2">Leaves</tissue>
    </source>
</reference>
<accession>A0AAV9BUK7</accession>
<protein>
    <submittedName>
        <fullName evidence="2">Uncharacterized protein</fullName>
    </submittedName>
</protein>
<keyword evidence="3" id="KW-1185">Reference proteome</keyword>